<dbReference type="EMBL" id="JBANAX010000453">
    <property type="protein sequence ID" value="KAL1208344.1"/>
    <property type="molecule type" value="Genomic_DNA"/>
</dbReference>
<dbReference type="SUPFAM" id="SSF57889">
    <property type="entry name" value="Cysteine-rich domain"/>
    <property type="match status" value="5"/>
</dbReference>
<evidence type="ECO:0000313" key="7">
    <source>
        <dbReference type="Proteomes" id="UP001558713"/>
    </source>
</evidence>
<evidence type="ECO:0000256" key="3">
    <source>
        <dbReference type="ARBA" id="ARBA00022771"/>
    </source>
</evidence>
<keyword evidence="7" id="KW-1185">Reference proteome</keyword>
<keyword evidence="3" id="KW-0863">Zinc-finger</keyword>
<dbReference type="GO" id="GO:0008270">
    <property type="term" value="F:zinc ion binding"/>
    <property type="evidence" value="ECO:0007669"/>
    <property type="project" value="UniProtKB-KW"/>
</dbReference>
<accession>A0ABD1AY27</accession>
<keyword evidence="2" id="KW-0677">Repeat</keyword>
<keyword evidence="1" id="KW-0479">Metal-binding</keyword>
<dbReference type="Proteomes" id="UP001558713">
    <property type="component" value="Unassembled WGS sequence"/>
</dbReference>
<dbReference type="PANTHER" id="PTHR32410:SF162">
    <property type="entry name" value="CHP-RICH ZINC FINGER PROTEIN-LIKE-RELATED"/>
    <property type="match status" value="1"/>
</dbReference>
<reference evidence="6 7" key="1">
    <citation type="submission" date="2024-04" db="EMBL/GenBank/DDBJ databases">
        <title>Genome assembly C_amara_ONT_v2.</title>
        <authorList>
            <person name="Yant L."/>
            <person name="Moore C."/>
            <person name="Slenker M."/>
        </authorList>
    </citation>
    <scope>NUCLEOTIDE SEQUENCE [LARGE SCALE GENOMIC DNA]</scope>
    <source>
        <tissue evidence="6">Leaf</tissue>
    </source>
</reference>
<dbReference type="Pfam" id="PF03107">
    <property type="entry name" value="C1_2"/>
    <property type="match status" value="5"/>
</dbReference>
<keyword evidence="4" id="KW-0862">Zinc</keyword>
<evidence type="ECO:0000256" key="2">
    <source>
        <dbReference type="ARBA" id="ARBA00022737"/>
    </source>
</evidence>
<dbReference type="SMART" id="SM00249">
    <property type="entry name" value="PHD"/>
    <property type="match status" value="4"/>
</dbReference>
<dbReference type="PANTHER" id="PTHR32410">
    <property type="entry name" value="CYSTEINE/HISTIDINE-RICH C1 DOMAIN FAMILY PROTEIN"/>
    <property type="match status" value="1"/>
</dbReference>
<name>A0ABD1AY27_CARAN</name>
<feature type="domain" description="Zinc finger PHD-type" evidence="5">
    <location>
        <begin position="23"/>
        <end position="87"/>
    </location>
</feature>
<gene>
    <name evidence="6" type="ORF">V5N11_033817</name>
</gene>
<feature type="domain" description="Zinc finger PHD-type" evidence="5">
    <location>
        <begin position="541"/>
        <end position="603"/>
    </location>
</feature>
<dbReference type="InterPro" id="IPR053192">
    <property type="entry name" value="Vacuole_Formation_Reg"/>
</dbReference>
<comment type="caution">
    <text evidence="6">The sequence shown here is derived from an EMBL/GenBank/DDBJ whole genome shotgun (WGS) entry which is preliminary data.</text>
</comment>
<evidence type="ECO:0000259" key="5">
    <source>
        <dbReference type="SMART" id="SM00249"/>
    </source>
</evidence>
<dbReference type="InterPro" id="IPR054483">
    <property type="entry name" value="DC1-like_CT"/>
</dbReference>
<evidence type="ECO:0000313" key="6">
    <source>
        <dbReference type="EMBL" id="KAL1208344.1"/>
    </source>
</evidence>
<feature type="domain" description="Zinc finger PHD-type" evidence="5">
    <location>
        <begin position="380"/>
        <end position="437"/>
    </location>
</feature>
<protein>
    <submittedName>
        <fullName evidence="6">Protein VACUOLELESS GAMETOPHYTES</fullName>
    </submittedName>
</protein>
<evidence type="ECO:0000256" key="1">
    <source>
        <dbReference type="ARBA" id="ARBA00022723"/>
    </source>
</evidence>
<dbReference type="InterPro" id="IPR046349">
    <property type="entry name" value="C1-like_sf"/>
</dbReference>
<dbReference type="InterPro" id="IPR001965">
    <property type="entry name" value="Znf_PHD"/>
</dbReference>
<organism evidence="6 7">
    <name type="scientific">Cardamine amara subsp. amara</name>
    <dbReference type="NCBI Taxonomy" id="228776"/>
    <lineage>
        <taxon>Eukaryota</taxon>
        <taxon>Viridiplantae</taxon>
        <taxon>Streptophyta</taxon>
        <taxon>Embryophyta</taxon>
        <taxon>Tracheophyta</taxon>
        <taxon>Spermatophyta</taxon>
        <taxon>Magnoliopsida</taxon>
        <taxon>eudicotyledons</taxon>
        <taxon>Gunneridae</taxon>
        <taxon>Pentapetalae</taxon>
        <taxon>rosids</taxon>
        <taxon>malvids</taxon>
        <taxon>Brassicales</taxon>
        <taxon>Brassicaceae</taxon>
        <taxon>Cardamineae</taxon>
        <taxon>Cardamine</taxon>
    </lineage>
</organism>
<evidence type="ECO:0000256" key="4">
    <source>
        <dbReference type="ARBA" id="ARBA00022833"/>
    </source>
</evidence>
<dbReference type="Pfam" id="PF22926">
    <property type="entry name" value="C1-like_CT"/>
    <property type="match status" value="1"/>
</dbReference>
<sequence length="656" mass="76050">MEEIEVPFHLHPLRPFTRFDFSMCEGCRLSPDFIYGGYRCNELGCDTIVFHKKCVMPLPEINHSYHPDHPLYLIMPYTEASRCSQCAVMFTFGYFCSTCDFKLDLICARKPGPLVLPENSYIHEHPLTWRLENWYSCNQCDFSTSLDSLDLYPEANHPCHPQHPLKSLKYNAAPDYADKKCLLCATSLYYNTSHLHHCDVCNFSICRRCMKNPPPLGVVSLTTHEHQLHLVPRCIDFTCNACGTQGDRSPYFCLQCNFMIHRDCIDLPRVININRHDHRISYTRRLGHGEWKCGVCRKKVDGFYGAYSCSKCSTFAVHSRCAMRKDVWDMVELEGTPEETEEAAPFEVIDDNMIKHFSHDHNLRFNKDGRMLHESTLCQACVFQICSEPFYSCEQCDFILHQKCANLPRKKRHVCHNYPFTLQTDSLLKTSTCFICNQEFTGFRYKSNKHRVLDVRCGAISEPFEHRSHLHPLYYTKDVESSSCDGYDIDEFNCENFSCDECVFSLDYKRAILPQKVMRHRYDDHPLSLSYGESSVNGDYWCEACETKVNPEEWFYTCDDCGVILHISCVLGDFSYIMPGTCSKSFLAAAEVVPNTSICRPFCSECNSQCKLPSILQVSDARDVYYVCSFECISSFVRRFQNKFHLLSFILRRNIE</sequence>
<feature type="domain" description="Zinc finger PHD-type" evidence="5">
    <location>
        <begin position="238"/>
        <end position="297"/>
    </location>
</feature>
<dbReference type="AlphaFoldDB" id="A0ABD1AY27"/>
<dbReference type="InterPro" id="IPR004146">
    <property type="entry name" value="DC1"/>
</dbReference>
<proteinExistence type="predicted"/>